<gene>
    <name evidence="2" type="ORF">ACFOSU_14230</name>
</gene>
<proteinExistence type="predicted"/>
<feature type="transmembrane region" description="Helical" evidence="1">
    <location>
        <begin position="215"/>
        <end position="235"/>
    </location>
</feature>
<organism evidence="2 3">
    <name type="scientific">Salinisphaera aquimarina</name>
    <dbReference type="NCBI Taxonomy" id="2094031"/>
    <lineage>
        <taxon>Bacteria</taxon>
        <taxon>Pseudomonadati</taxon>
        <taxon>Pseudomonadota</taxon>
        <taxon>Gammaproteobacteria</taxon>
        <taxon>Salinisphaerales</taxon>
        <taxon>Salinisphaeraceae</taxon>
        <taxon>Salinisphaera</taxon>
    </lineage>
</organism>
<accession>A0ABV7ER96</accession>
<evidence type="ECO:0000256" key="1">
    <source>
        <dbReference type="SAM" id="Phobius"/>
    </source>
</evidence>
<comment type="caution">
    <text evidence="2">The sequence shown here is derived from an EMBL/GenBank/DDBJ whole genome shotgun (WGS) entry which is preliminary data.</text>
</comment>
<dbReference type="EMBL" id="JBHRSS010000006">
    <property type="protein sequence ID" value="MFC3105035.1"/>
    <property type="molecule type" value="Genomic_DNA"/>
</dbReference>
<keyword evidence="1" id="KW-0812">Transmembrane</keyword>
<protein>
    <submittedName>
        <fullName evidence="2">Uncharacterized protein</fullName>
    </submittedName>
</protein>
<keyword evidence="1" id="KW-0472">Membrane</keyword>
<evidence type="ECO:0000313" key="3">
    <source>
        <dbReference type="Proteomes" id="UP001595462"/>
    </source>
</evidence>
<dbReference type="RefSeq" id="WP_380690593.1">
    <property type="nucleotide sequence ID" value="NZ_JBHRSS010000006.1"/>
</dbReference>
<reference evidence="3" key="1">
    <citation type="journal article" date="2019" name="Int. J. Syst. Evol. Microbiol.">
        <title>The Global Catalogue of Microorganisms (GCM) 10K type strain sequencing project: providing services to taxonomists for standard genome sequencing and annotation.</title>
        <authorList>
            <consortium name="The Broad Institute Genomics Platform"/>
            <consortium name="The Broad Institute Genome Sequencing Center for Infectious Disease"/>
            <person name="Wu L."/>
            <person name="Ma J."/>
        </authorList>
    </citation>
    <scope>NUCLEOTIDE SEQUENCE [LARGE SCALE GENOMIC DNA]</scope>
    <source>
        <strain evidence="3">KCTC 52640</strain>
    </source>
</reference>
<evidence type="ECO:0000313" key="2">
    <source>
        <dbReference type="EMBL" id="MFC3105035.1"/>
    </source>
</evidence>
<sequence>MGLFDLPAPLFTFIDNVMASVLPATLRLVVWAVVGAVGTMLLYKVLSPQARIGRAKKDAKAARRRLNEFDGDFADAGPLIRDQFVSAFRQLGLVVPGTIIAILPLLCLLVWAETWYGANLPEPGQAPTITTQPTGFDTSWDDAQQPTHLRVGRDGNNIADIVMRAPVGIVTKKPWWHWLAANPIGYLPDNAPLQQVRIELPEPHYLPFGPGWMRSWLAIFIPIMFVISLILYKWLRIE</sequence>
<keyword evidence="1" id="KW-1133">Transmembrane helix</keyword>
<dbReference type="Proteomes" id="UP001595462">
    <property type="component" value="Unassembled WGS sequence"/>
</dbReference>
<feature type="transmembrane region" description="Helical" evidence="1">
    <location>
        <begin position="91"/>
        <end position="112"/>
    </location>
</feature>
<keyword evidence="3" id="KW-1185">Reference proteome</keyword>
<feature type="transmembrane region" description="Helical" evidence="1">
    <location>
        <begin position="28"/>
        <end position="46"/>
    </location>
</feature>
<name>A0ABV7ER96_9GAMM</name>